<dbReference type="Pfam" id="PF02463">
    <property type="entry name" value="SMC_N"/>
    <property type="match status" value="1"/>
</dbReference>
<evidence type="ECO:0000256" key="1">
    <source>
        <dbReference type="ARBA" id="ARBA00004123"/>
    </source>
</evidence>
<evidence type="ECO:0000259" key="11">
    <source>
        <dbReference type="Pfam" id="PF02463"/>
    </source>
</evidence>
<dbReference type="PANTHER" id="PTHR18937">
    <property type="entry name" value="STRUCTURAL MAINTENANCE OF CHROMOSOMES SMC FAMILY MEMBER"/>
    <property type="match status" value="1"/>
</dbReference>
<comment type="similarity">
    <text evidence="3">Belongs to the SMC family. SMC1 subfamily.</text>
</comment>
<dbReference type="GO" id="GO:0003677">
    <property type="term" value="F:DNA binding"/>
    <property type="evidence" value="ECO:0007669"/>
    <property type="project" value="TreeGrafter"/>
</dbReference>
<evidence type="ECO:0000256" key="10">
    <source>
        <dbReference type="SAM" id="Coils"/>
    </source>
</evidence>
<keyword evidence="4" id="KW-0158">Chromosome</keyword>
<keyword evidence="8" id="KW-0539">Nucleus</keyword>
<accession>A0A7N2MJ02</accession>
<reference evidence="12 13" key="1">
    <citation type="journal article" date="2016" name="G3 (Bethesda)">
        <title>First Draft Assembly and Annotation of the Genome of a California Endemic Oak Quercus lobata Nee (Fagaceae).</title>
        <authorList>
            <person name="Sork V.L."/>
            <person name="Fitz-Gibbon S.T."/>
            <person name="Puiu D."/>
            <person name="Crepeau M."/>
            <person name="Gugger P.F."/>
            <person name="Sherman R."/>
            <person name="Stevens K."/>
            <person name="Langley C.H."/>
            <person name="Pellegrini M."/>
            <person name="Salzberg S.L."/>
        </authorList>
    </citation>
    <scope>NUCLEOTIDE SEQUENCE [LARGE SCALE GENOMIC DNA]</scope>
    <source>
        <strain evidence="12 13">cv. SW786</strain>
    </source>
</reference>
<dbReference type="GO" id="GO:0005634">
    <property type="term" value="C:nucleus"/>
    <property type="evidence" value="ECO:0007669"/>
    <property type="project" value="UniProtKB-SubCell"/>
</dbReference>
<dbReference type="SUPFAM" id="SSF52540">
    <property type="entry name" value="P-loop containing nucleoside triphosphate hydrolases"/>
    <property type="match status" value="1"/>
</dbReference>
<dbReference type="GeneID" id="115960817"/>
<dbReference type="OMA" id="AFTYQRK"/>
<evidence type="ECO:0000313" key="13">
    <source>
        <dbReference type="Proteomes" id="UP000594261"/>
    </source>
</evidence>
<dbReference type="PANTHER" id="PTHR18937:SF12">
    <property type="entry name" value="STRUCTURAL MAINTENANCE OF CHROMOSOMES PROTEIN"/>
    <property type="match status" value="1"/>
</dbReference>
<dbReference type="GO" id="GO:0016887">
    <property type="term" value="F:ATP hydrolysis activity"/>
    <property type="evidence" value="ECO:0007669"/>
    <property type="project" value="InterPro"/>
</dbReference>
<feature type="domain" description="RecF/RecN/SMC N-terminal" evidence="11">
    <location>
        <begin position="10"/>
        <end position="136"/>
    </location>
</feature>
<keyword evidence="6" id="KW-0498">Mitosis</keyword>
<dbReference type="KEGG" id="qlo:115960817"/>
<evidence type="ECO:0000256" key="6">
    <source>
        <dbReference type="ARBA" id="ARBA00022776"/>
    </source>
</evidence>
<dbReference type="GO" id="GO:0008278">
    <property type="term" value="C:cohesin complex"/>
    <property type="evidence" value="ECO:0007669"/>
    <property type="project" value="InterPro"/>
</dbReference>
<proteinExistence type="inferred from homology"/>
<dbReference type="EnsemblPlants" id="QL09p039011:mrna">
    <property type="protein sequence ID" value="QL09p039011:mrna"/>
    <property type="gene ID" value="QL09p039011"/>
</dbReference>
<reference evidence="12" key="2">
    <citation type="submission" date="2021-01" db="UniProtKB">
        <authorList>
            <consortium name="EnsemblPlants"/>
        </authorList>
    </citation>
    <scope>IDENTIFICATION</scope>
</reference>
<protein>
    <recommendedName>
        <fullName evidence="11">RecF/RecN/SMC N-terminal domain-containing protein</fullName>
    </recommendedName>
</protein>
<evidence type="ECO:0000256" key="5">
    <source>
        <dbReference type="ARBA" id="ARBA00022618"/>
    </source>
</evidence>
<dbReference type="EMBL" id="LRBV02000009">
    <property type="status" value="NOT_ANNOTATED_CDS"/>
    <property type="molecule type" value="Genomic_DNA"/>
</dbReference>
<evidence type="ECO:0000256" key="7">
    <source>
        <dbReference type="ARBA" id="ARBA00023054"/>
    </source>
</evidence>
<comment type="subcellular location">
    <subcellularLocation>
        <location evidence="2">Chromosome</location>
    </subcellularLocation>
    <subcellularLocation>
        <location evidence="1">Nucleus</location>
    </subcellularLocation>
</comment>
<feature type="coiled-coil region" evidence="10">
    <location>
        <begin position="170"/>
        <end position="197"/>
    </location>
</feature>
<dbReference type="RefSeq" id="XP_030935671.1">
    <property type="nucleotide sequence ID" value="XM_031079811.1"/>
</dbReference>
<dbReference type="InterPro" id="IPR003395">
    <property type="entry name" value="RecF/RecN/SMC_N"/>
</dbReference>
<dbReference type="Proteomes" id="UP000594261">
    <property type="component" value="Chromosome 9"/>
</dbReference>
<evidence type="ECO:0000256" key="2">
    <source>
        <dbReference type="ARBA" id="ARBA00004286"/>
    </source>
</evidence>
<dbReference type="AlphaFoldDB" id="A0A7N2MJ02"/>
<evidence type="ECO:0000256" key="9">
    <source>
        <dbReference type="ARBA" id="ARBA00023306"/>
    </source>
</evidence>
<dbReference type="InterPro" id="IPR027417">
    <property type="entry name" value="P-loop_NTPase"/>
</dbReference>
<evidence type="ECO:0000313" key="12">
    <source>
        <dbReference type="EnsemblPlants" id="QL09p039011:mrna"/>
    </source>
</evidence>
<keyword evidence="13" id="KW-1185">Reference proteome</keyword>
<keyword evidence="5" id="KW-0132">Cell division</keyword>
<dbReference type="InParanoid" id="A0A7N2MJ02"/>
<dbReference type="GO" id="GO:0007062">
    <property type="term" value="P:sister chromatid cohesion"/>
    <property type="evidence" value="ECO:0007669"/>
    <property type="project" value="InterPro"/>
</dbReference>
<evidence type="ECO:0000256" key="8">
    <source>
        <dbReference type="ARBA" id="ARBA00023242"/>
    </source>
</evidence>
<keyword evidence="9" id="KW-0131">Cell cycle</keyword>
<dbReference type="Gene3D" id="3.40.50.300">
    <property type="entry name" value="P-loop containing nucleotide triphosphate hydrolases"/>
    <property type="match status" value="1"/>
</dbReference>
<dbReference type="InterPro" id="IPR028468">
    <property type="entry name" value="Smc1_ABC"/>
</dbReference>
<evidence type="ECO:0000256" key="4">
    <source>
        <dbReference type="ARBA" id="ARBA00022454"/>
    </source>
</evidence>
<dbReference type="CDD" id="cd03275">
    <property type="entry name" value="ABC_SMC1_euk"/>
    <property type="match status" value="1"/>
</dbReference>
<name>A0A7N2MJ02_QUELO</name>
<sequence length="254" mass="28795">MPSLPCPCKIHCLELENFKSYKGFQTIGPFYDFTAIVGPNGSGKSNLMDAISFVLGDRAGQLRGAQLKDLIYAFDDKEKEQKGRRASVCLVYQFANSSELHFTRTITSSGGSEYRIDSTTVTLDVYNAKLRDLGILVKARNFLVFQGDVESIASKNPKELTALIEQISGSDELKGEYEKCEEEKAGAEEQSALAYQKKRTLVMERKQKKEQKEAEKHLRFQELLVHITNFHVLIVYIAFDFLFKILAEIGFYFD</sequence>
<evidence type="ECO:0000256" key="3">
    <source>
        <dbReference type="ARBA" id="ARBA00005597"/>
    </source>
</evidence>
<dbReference type="GO" id="GO:0005524">
    <property type="term" value="F:ATP binding"/>
    <property type="evidence" value="ECO:0007669"/>
    <property type="project" value="InterPro"/>
</dbReference>
<dbReference type="GO" id="GO:0051301">
    <property type="term" value="P:cell division"/>
    <property type="evidence" value="ECO:0007669"/>
    <property type="project" value="UniProtKB-KW"/>
</dbReference>
<dbReference type="FunFam" id="3.40.50.300:FF:000564">
    <property type="entry name" value="Structural maintenance of chromosomes 1A"/>
    <property type="match status" value="1"/>
</dbReference>
<dbReference type="OrthoDB" id="5575062at2759"/>
<organism evidence="12 13">
    <name type="scientific">Quercus lobata</name>
    <name type="common">Valley oak</name>
    <dbReference type="NCBI Taxonomy" id="97700"/>
    <lineage>
        <taxon>Eukaryota</taxon>
        <taxon>Viridiplantae</taxon>
        <taxon>Streptophyta</taxon>
        <taxon>Embryophyta</taxon>
        <taxon>Tracheophyta</taxon>
        <taxon>Spermatophyta</taxon>
        <taxon>Magnoliopsida</taxon>
        <taxon>eudicotyledons</taxon>
        <taxon>Gunneridae</taxon>
        <taxon>Pentapetalae</taxon>
        <taxon>rosids</taxon>
        <taxon>fabids</taxon>
        <taxon>Fagales</taxon>
        <taxon>Fagaceae</taxon>
        <taxon>Quercus</taxon>
    </lineage>
</organism>
<dbReference type="Gramene" id="QL09p039011:mrna">
    <property type="protein sequence ID" value="QL09p039011:mrna"/>
    <property type="gene ID" value="QL09p039011"/>
</dbReference>
<gene>
    <name evidence="12" type="primary">LOC115960817</name>
</gene>
<keyword evidence="7 10" id="KW-0175">Coiled coil</keyword>